<dbReference type="Proteomes" id="UP000736164">
    <property type="component" value="Unassembled WGS sequence"/>
</dbReference>
<dbReference type="Gene3D" id="2.60.40.10">
    <property type="entry name" value="Immunoglobulins"/>
    <property type="match status" value="1"/>
</dbReference>
<feature type="domain" description="Ig-like" evidence="1">
    <location>
        <begin position="3"/>
        <end position="76"/>
    </location>
</feature>
<evidence type="ECO:0000313" key="2">
    <source>
        <dbReference type="EMBL" id="MBN3313977.1"/>
    </source>
</evidence>
<keyword evidence="3" id="KW-1185">Reference proteome</keyword>
<evidence type="ECO:0000313" key="3">
    <source>
        <dbReference type="Proteomes" id="UP000736164"/>
    </source>
</evidence>
<name>A0A8J7NIG6_ATRSP</name>
<dbReference type="AlphaFoldDB" id="A0A8J7NIG6"/>
<feature type="non-terminal residue" evidence="2">
    <location>
        <position position="105"/>
    </location>
</feature>
<proteinExistence type="predicted"/>
<dbReference type="SMART" id="SM00409">
    <property type="entry name" value="IG"/>
    <property type="match status" value="1"/>
</dbReference>
<comment type="caution">
    <text evidence="2">The sequence shown here is derived from an EMBL/GenBank/DDBJ whole genome shotgun (WGS) entry which is preliminary data.</text>
</comment>
<evidence type="ECO:0000259" key="1">
    <source>
        <dbReference type="PROSITE" id="PS50835"/>
    </source>
</evidence>
<protein>
    <submittedName>
        <fullName evidence="2">KV401 protein</fullName>
    </submittedName>
</protein>
<dbReference type="InterPro" id="IPR050150">
    <property type="entry name" value="IgV_Light_Chain"/>
</dbReference>
<dbReference type="InterPro" id="IPR013783">
    <property type="entry name" value="Ig-like_fold"/>
</dbReference>
<dbReference type="InterPro" id="IPR007110">
    <property type="entry name" value="Ig-like_dom"/>
</dbReference>
<dbReference type="InterPro" id="IPR003599">
    <property type="entry name" value="Ig_sub"/>
</dbReference>
<dbReference type="PANTHER" id="PTHR23267">
    <property type="entry name" value="IMMUNOGLOBULIN LIGHT CHAIN"/>
    <property type="match status" value="1"/>
</dbReference>
<reference evidence="2" key="1">
    <citation type="journal article" date="2021" name="Cell">
        <title>Tracing the genetic footprints of vertebrate landing in non-teleost ray-finned fishes.</title>
        <authorList>
            <person name="Bi X."/>
            <person name="Wang K."/>
            <person name="Yang L."/>
            <person name="Pan H."/>
            <person name="Jiang H."/>
            <person name="Wei Q."/>
            <person name="Fang M."/>
            <person name="Yu H."/>
            <person name="Zhu C."/>
            <person name="Cai Y."/>
            <person name="He Y."/>
            <person name="Gan X."/>
            <person name="Zeng H."/>
            <person name="Yu D."/>
            <person name="Zhu Y."/>
            <person name="Jiang H."/>
            <person name="Qiu Q."/>
            <person name="Yang H."/>
            <person name="Zhang Y.E."/>
            <person name="Wang W."/>
            <person name="Zhu M."/>
            <person name="He S."/>
            <person name="Zhang G."/>
        </authorList>
    </citation>
    <scope>NUCLEOTIDE SEQUENCE</scope>
    <source>
        <strain evidence="2">Allg_001</strain>
    </source>
</reference>
<dbReference type="InterPro" id="IPR036179">
    <property type="entry name" value="Ig-like_dom_sf"/>
</dbReference>
<organism evidence="2 3">
    <name type="scientific">Atractosteus spatula</name>
    <name type="common">Alligator gar</name>
    <name type="synonym">Lepisosteus spatula</name>
    <dbReference type="NCBI Taxonomy" id="7917"/>
    <lineage>
        <taxon>Eukaryota</taxon>
        <taxon>Metazoa</taxon>
        <taxon>Chordata</taxon>
        <taxon>Craniata</taxon>
        <taxon>Vertebrata</taxon>
        <taxon>Euteleostomi</taxon>
        <taxon>Actinopterygii</taxon>
        <taxon>Neopterygii</taxon>
        <taxon>Holostei</taxon>
        <taxon>Semionotiformes</taxon>
        <taxon>Lepisosteidae</taxon>
        <taxon>Atractosteus</taxon>
    </lineage>
</organism>
<accession>A0A8J7NIG6</accession>
<feature type="non-terminal residue" evidence="2">
    <location>
        <position position="1"/>
    </location>
</feature>
<dbReference type="PROSITE" id="PS50835">
    <property type="entry name" value="IG_LIKE"/>
    <property type="match status" value="1"/>
</dbReference>
<dbReference type="SUPFAM" id="SSF48726">
    <property type="entry name" value="Immunoglobulin"/>
    <property type="match status" value="1"/>
</dbReference>
<sequence>GSITVTQTPDVKYFLTGQTVTVSCKTSSAVYTAGSYHYLSWYQQKAGEVPKLYVQPEDAADYYCQSWHYTNSKYLFTQCYTAVQKPPSAGLHSDCMAAPGTSCRC</sequence>
<gene>
    <name evidence="2" type="primary">Igkv41_30</name>
    <name evidence="2" type="ORF">GTO95_0018334</name>
</gene>
<dbReference type="EMBL" id="JAAWVO010013730">
    <property type="protein sequence ID" value="MBN3313977.1"/>
    <property type="molecule type" value="Genomic_DNA"/>
</dbReference>